<proteinExistence type="predicted"/>
<protein>
    <submittedName>
        <fullName evidence="3">Uncharacterized protein DUF397</fullName>
    </submittedName>
</protein>
<dbReference type="EMBL" id="RBXX01000002">
    <property type="protein sequence ID" value="RKT86388.1"/>
    <property type="molecule type" value="Genomic_DNA"/>
</dbReference>
<dbReference type="Pfam" id="PF04149">
    <property type="entry name" value="DUF397"/>
    <property type="match status" value="1"/>
</dbReference>
<evidence type="ECO:0000256" key="1">
    <source>
        <dbReference type="SAM" id="MobiDB-lite"/>
    </source>
</evidence>
<dbReference type="Proteomes" id="UP000199398">
    <property type="component" value="Unassembled WGS sequence"/>
</dbReference>
<dbReference type="OrthoDB" id="4330022at2"/>
<feature type="region of interest" description="Disordered" evidence="1">
    <location>
        <begin position="1"/>
        <end position="22"/>
    </location>
</feature>
<keyword evidence="6" id="KW-1185">Reference proteome</keyword>
<reference evidence="4 5" key="1">
    <citation type="submission" date="2016-10" db="EMBL/GenBank/DDBJ databases">
        <authorList>
            <person name="de Groot N.N."/>
        </authorList>
    </citation>
    <scope>NUCLEOTIDE SEQUENCE [LARGE SCALE GENOMIC DNA]</scope>
    <source>
        <strain evidence="4 5">CPCC 201259</strain>
    </source>
</reference>
<organism evidence="4 5">
    <name type="scientific">Saccharopolyspora antimicrobica</name>
    <dbReference type="NCBI Taxonomy" id="455193"/>
    <lineage>
        <taxon>Bacteria</taxon>
        <taxon>Bacillati</taxon>
        <taxon>Actinomycetota</taxon>
        <taxon>Actinomycetes</taxon>
        <taxon>Pseudonocardiales</taxon>
        <taxon>Pseudonocardiaceae</taxon>
        <taxon>Saccharopolyspora</taxon>
    </lineage>
</organism>
<evidence type="ECO:0000313" key="3">
    <source>
        <dbReference type="EMBL" id="RKT86388.1"/>
    </source>
</evidence>
<evidence type="ECO:0000313" key="4">
    <source>
        <dbReference type="EMBL" id="SFN66762.1"/>
    </source>
</evidence>
<feature type="domain" description="DUF397" evidence="2">
    <location>
        <begin position="17"/>
        <end position="68"/>
    </location>
</feature>
<dbReference type="STRING" id="455193.SAMN05421805_10629"/>
<dbReference type="AlphaFoldDB" id="A0A1I5AWH8"/>
<reference evidence="3 6" key="2">
    <citation type="submission" date="2018-10" db="EMBL/GenBank/DDBJ databases">
        <title>Sequencing the genomes of 1000 actinobacteria strains.</title>
        <authorList>
            <person name="Klenk H.-P."/>
        </authorList>
    </citation>
    <scope>NUCLEOTIDE SEQUENCE [LARGE SCALE GENOMIC DNA]</scope>
    <source>
        <strain evidence="3 6">DSM 45119</strain>
    </source>
</reference>
<sequence>MTQPERSTHQPGPRDLTFRKSSYSGANGQCVEVAGADGSRWVRDSKNPLGDLLHFTDAGWTQFLRSMKTGTFD</sequence>
<dbReference type="Proteomes" id="UP000270697">
    <property type="component" value="Unassembled WGS sequence"/>
</dbReference>
<evidence type="ECO:0000313" key="6">
    <source>
        <dbReference type="Proteomes" id="UP000270697"/>
    </source>
</evidence>
<dbReference type="EMBL" id="FOUP01000006">
    <property type="protein sequence ID" value="SFN66762.1"/>
    <property type="molecule type" value="Genomic_DNA"/>
</dbReference>
<gene>
    <name evidence="3" type="ORF">ATL45_4754</name>
    <name evidence="4" type="ORF">SAMN05421805_10629</name>
</gene>
<dbReference type="RefSeq" id="WP_093153613.1">
    <property type="nucleotide sequence ID" value="NZ_FOUP01000006.1"/>
</dbReference>
<name>A0A1I5AWH8_9PSEU</name>
<evidence type="ECO:0000259" key="2">
    <source>
        <dbReference type="Pfam" id="PF04149"/>
    </source>
</evidence>
<dbReference type="InterPro" id="IPR007278">
    <property type="entry name" value="DUF397"/>
</dbReference>
<accession>A0A1I5AWH8</accession>
<evidence type="ECO:0000313" key="5">
    <source>
        <dbReference type="Proteomes" id="UP000199398"/>
    </source>
</evidence>